<keyword evidence="4" id="KW-1185">Reference proteome</keyword>
<dbReference type="InterPro" id="IPR015927">
    <property type="entry name" value="Peptidase_S24_S26A/B/C"/>
</dbReference>
<evidence type="ECO:0000313" key="4">
    <source>
        <dbReference type="Proteomes" id="UP000030140"/>
    </source>
</evidence>
<dbReference type="PANTHER" id="PTHR33516">
    <property type="entry name" value="LEXA REPRESSOR"/>
    <property type="match status" value="1"/>
</dbReference>
<dbReference type="EMBL" id="JSAQ01000001">
    <property type="protein sequence ID" value="KGO06909.1"/>
    <property type="molecule type" value="Genomic_DNA"/>
</dbReference>
<sequence>MKTEPQKVKRAVTDYSGNRSVQTGFPSPATHYREPMIDLNKELSSSRDATFFVRVKGDSWKSHNILDKDVLIIDRAQMPKEGKLALVITEEGFDVQRINASKPIELWGMISYIIHKAV</sequence>
<comment type="caution">
    <text evidence="3">The sequence shown here is derived from an EMBL/GenBank/DDBJ whole genome shotgun (WGS) entry which is preliminary data.</text>
</comment>
<name>A0A0A2GUI2_9FLAO</name>
<dbReference type="InterPro" id="IPR050077">
    <property type="entry name" value="LexA_repressor"/>
</dbReference>
<evidence type="ECO:0000259" key="2">
    <source>
        <dbReference type="Pfam" id="PF00717"/>
    </source>
</evidence>
<reference evidence="3 4" key="1">
    <citation type="submission" date="2014-10" db="EMBL/GenBank/DDBJ databases">
        <title>Draft genome sequence of the proteorhodopsin-containing marine bacterium Dokdonia donghaensis.</title>
        <authorList>
            <person name="Gomez-Consarnau L."/>
            <person name="Gonzalez J.M."/>
            <person name="Riedel T."/>
            <person name="Jaenicke S."/>
            <person name="Wagner-Doebler I."/>
            <person name="Fuhrman J.A."/>
        </authorList>
    </citation>
    <scope>NUCLEOTIDE SEQUENCE [LARGE SCALE GENOMIC DNA]</scope>
    <source>
        <strain evidence="3 4">DSW-1</strain>
    </source>
</reference>
<gene>
    <name evidence="3" type="ORF">NV36_08665</name>
</gene>
<dbReference type="Gene3D" id="2.10.109.10">
    <property type="entry name" value="Umud Fragment, subunit A"/>
    <property type="match status" value="1"/>
</dbReference>
<dbReference type="SUPFAM" id="SSF51306">
    <property type="entry name" value="LexA/Signal peptidase"/>
    <property type="match status" value="1"/>
</dbReference>
<protein>
    <recommendedName>
        <fullName evidence="2">Peptidase S24/S26A/S26B/S26C domain-containing protein</fullName>
    </recommendedName>
</protein>
<organism evidence="3 4">
    <name type="scientific">Dokdonia donghaensis DSW-1</name>
    <dbReference type="NCBI Taxonomy" id="1300343"/>
    <lineage>
        <taxon>Bacteria</taxon>
        <taxon>Pseudomonadati</taxon>
        <taxon>Bacteroidota</taxon>
        <taxon>Flavobacteriia</taxon>
        <taxon>Flavobacteriales</taxon>
        <taxon>Flavobacteriaceae</taxon>
        <taxon>Dokdonia</taxon>
    </lineage>
</organism>
<accession>A0A0A2GUI2</accession>
<dbReference type="Proteomes" id="UP000030140">
    <property type="component" value="Unassembled WGS sequence"/>
</dbReference>
<evidence type="ECO:0000256" key="1">
    <source>
        <dbReference type="SAM" id="MobiDB-lite"/>
    </source>
</evidence>
<evidence type="ECO:0000313" key="3">
    <source>
        <dbReference type="EMBL" id="KGO06909.1"/>
    </source>
</evidence>
<feature type="compositionally biased region" description="Polar residues" evidence="1">
    <location>
        <begin position="15"/>
        <end position="25"/>
    </location>
</feature>
<dbReference type="PATRIC" id="fig|1300343.5.peg.611"/>
<dbReference type="PANTHER" id="PTHR33516:SF2">
    <property type="entry name" value="LEXA REPRESSOR-RELATED"/>
    <property type="match status" value="1"/>
</dbReference>
<feature type="region of interest" description="Disordered" evidence="1">
    <location>
        <begin position="1"/>
        <end position="29"/>
    </location>
</feature>
<feature type="domain" description="Peptidase S24/S26A/S26B/S26C" evidence="2">
    <location>
        <begin position="20"/>
        <end position="98"/>
    </location>
</feature>
<proteinExistence type="predicted"/>
<dbReference type="RefSeq" id="WP_035326173.1">
    <property type="nucleotide sequence ID" value="NZ_CP015125.1"/>
</dbReference>
<dbReference type="AlphaFoldDB" id="A0A0A2GUI2"/>
<dbReference type="Pfam" id="PF00717">
    <property type="entry name" value="Peptidase_S24"/>
    <property type="match status" value="1"/>
</dbReference>
<dbReference type="InterPro" id="IPR036286">
    <property type="entry name" value="LexA/Signal_pep-like_sf"/>
</dbReference>
<dbReference type="OrthoDB" id="9787787at2"/>
<dbReference type="KEGG" id="ddo:I597_0604"/>